<comment type="caution">
    <text evidence="2">The sequence shown here is derived from an EMBL/GenBank/DDBJ whole genome shotgun (WGS) entry which is preliminary data.</text>
</comment>
<dbReference type="InterPro" id="IPR010499">
    <property type="entry name" value="AraC_E-bd"/>
</dbReference>
<dbReference type="InterPro" id="IPR011256">
    <property type="entry name" value="Reg_factor_effector_dom_sf"/>
</dbReference>
<reference evidence="2 3" key="1">
    <citation type="submission" date="2019-07" db="EMBL/GenBank/DDBJ databases">
        <title>Genomics analysis of Aphanomyces spp. identifies a new class of oomycete effector associated with host adaptation.</title>
        <authorList>
            <person name="Gaulin E."/>
        </authorList>
    </citation>
    <scope>NUCLEOTIDE SEQUENCE [LARGE SCALE GENOMIC DNA]</scope>
    <source>
        <strain evidence="2 3">ATCC 201684</strain>
    </source>
</reference>
<dbReference type="SUPFAM" id="SSF55136">
    <property type="entry name" value="Probable bacterial effector-binding domain"/>
    <property type="match status" value="1"/>
</dbReference>
<dbReference type="PANTHER" id="PTHR36444:SF2">
    <property type="entry name" value="TRANSCRIPTIONAL REGULATOR PROTEIN YOBU-RELATED"/>
    <property type="match status" value="1"/>
</dbReference>
<accession>A0A6G0XPT8</accession>
<feature type="domain" description="AraC effector-binding" evidence="1">
    <location>
        <begin position="1"/>
        <end position="138"/>
    </location>
</feature>
<dbReference type="SMART" id="SM00871">
    <property type="entry name" value="AraC_E_bind"/>
    <property type="match status" value="1"/>
</dbReference>
<evidence type="ECO:0000313" key="3">
    <source>
        <dbReference type="Proteomes" id="UP000481153"/>
    </source>
</evidence>
<organism evidence="2 3">
    <name type="scientific">Aphanomyces euteiches</name>
    <dbReference type="NCBI Taxonomy" id="100861"/>
    <lineage>
        <taxon>Eukaryota</taxon>
        <taxon>Sar</taxon>
        <taxon>Stramenopiles</taxon>
        <taxon>Oomycota</taxon>
        <taxon>Saprolegniomycetes</taxon>
        <taxon>Saprolegniales</taxon>
        <taxon>Verrucalvaceae</taxon>
        <taxon>Aphanomyces</taxon>
    </lineage>
</organism>
<evidence type="ECO:0000313" key="2">
    <source>
        <dbReference type="EMBL" id="KAF0742288.1"/>
    </source>
</evidence>
<dbReference type="Gene3D" id="3.20.80.10">
    <property type="entry name" value="Regulatory factor, effector binding domain"/>
    <property type="match status" value="1"/>
</dbReference>
<dbReference type="EMBL" id="VJMJ01000029">
    <property type="protein sequence ID" value="KAF0742288.1"/>
    <property type="molecule type" value="Genomic_DNA"/>
</dbReference>
<evidence type="ECO:0000259" key="1">
    <source>
        <dbReference type="SMART" id="SM00871"/>
    </source>
</evidence>
<keyword evidence="3" id="KW-1185">Reference proteome</keyword>
<gene>
    <name evidence="2" type="ORF">Ae201684_002691</name>
</gene>
<protein>
    <recommendedName>
        <fullName evidence="1">AraC effector-binding domain-containing protein</fullName>
    </recommendedName>
</protein>
<dbReference type="InterPro" id="IPR029442">
    <property type="entry name" value="GyrI-like"/>
</dbReference>
<name>A0A6G0XPT8_9STRA</name>
<sequence length="138" mass="15306">MAPRIEHAKELFVAGLQVHVPPGPCPAIEELWARMSPHLQGKSSYGVCYDFADGMYTYLVAIDVEKGQPIPDGWTSMEIPAHDFAVYEHAGHISKIAETWLTIKNDDTVTRDFSVPSIEKYPAGYSSDTSLTIWIPIA</sequence>
<dbReference type="VEuPathDB" id="FungiDB:AeMF1_009414"/>
<dbReference type="Pfam" id="PF06445">
    <property type="entry name" value="GyrI-like"/>
    <property type="match status" value="1"/>
</dbReference>
<dbReference type="Proteomes" id="UP000481153">
    <property type="component" value="Unassembled WGS sequence"/>
</dbReference>
<dbReference type="PANTHER" id="PTHR36444">
    <property type="entry name" value="TRANSCRIPTIONAL REGULATOR PROTEIN YOBU-RELATED"/>
    <property type="match status" value="1"/>
</dbReference>
<dbReference type="AlphaFoldDB" id="A0A6G0XPT8"/>
<dbReference type="InterPro" id="IPR053182">
    <property type="entry name" value="YobU-like_regulator"/>
</dbReference>
<proteinExistence type="predicted"/>